<comment type="caution">
    <text evidence="1">The sequence shown here is derived from an EMBL/GenBank/DDBJ whole genome shotgun (WGS) entry which is preliminary data.</text>
</comment>
<accession>A0ACC1Z2C6</accession>
<sequence>MEMEPVVLTRSLKLLSSLRFPTFSLLSNPNPLQVPLSPLSFHFLVLFFGSSSKLKPVSLIMDAKGKNKMVKVVKKEAAFVESDGEDDDHCVQEDESGSKKMKGVESQKGSSGASGGGSRNCQVENCMADLSDAKQYHRRHKVCEVHAKAKVVLVAGIRQRFCQQCSSRFHELSEFDETKRSCRRRLAGHNERRRKNAAESNGEGSNRKGMSTQLKDMVCGQVDDKGRIKIAIQENATYKHFQIR</sequence>
<organism evidence="1 2">
    <name type="scientific">Melia azedarach</name>
    <name type="common">Chinaberry tree</name>
    <dbReference type="NCBI Taxonomy" id="155640"/>
    <lineage>
        <taxon>Eukaryota</taxon>
        <taxon>Viridiplantae</taxon>
        <taxon>Streptophyta</taxon>
        <taxon>Embryophyta</taxon>
        <taxon>Tracheophyta</taxon>
        <taxon>Spermatophyta</taxon>
        <taxon>Magnoliopsida</taxon>
        <taxon>eudicotyledons</taxon>
        <taxon>Gunneridae</taxon>
        <taxon>Pentapetalae</taxon>
        <taxon>rosids</taxon>
        <taxon>malvids</taxon>
        <taxon>Sapindales</taxon>
        <taxon>Meliaceae</taxon>
        <taxon>Melia</taxon>
    </lineage>
</organism>
<dbReference type="EMBL" id="CM051394">
    <property type="protein sequence ID" value="KAJ4729774.1"/>
    <property type="molecule type" value="Genomic_DNA"/>
</dbReference>
<keyword evidence="2" id="KW-1185">Reference proteome</keyword>
<reference evidence="1 2" key="1">
    <citation type="journal article" date="2023" name="Science">
        <title>Complex scaffold remodeling in plant triterpene biosynthesis.</title>
        <authorList>
            <person name="De La Pena R."/>
            <person name="Hodgson H."/>
            <person name="Liu J.C."/>
            <person name="Stephenson M.J."/>
            <person name="Martin A.C."/>
            <person name="Owen C."/>
            <person name="Harkess A."/>
            <person name="Leebens-Mack J."/>
            <person name="Jimenez L.E."/>
            <person name="Osbourn A."/>
            <person name="Sattely E.S."/>
        </authorList>
    </citation>
    <scope>NUCLEOTIDE SEQUENCE [LARGE SCALE GENOMIC DNA]</scope>
    <source>
        <strain evidence="2">cv. JPN11</strain>
        <tissue evidence="1">Leaf</tissue>
    </source>
</reference>
<proteinExistence type="predicted"/>
<protein>
    <submittedName>
        <fullName evidence="1">Squamosa promoter binding protein-like protein</fullName>
    </submittedName>
</protein>
<evidence type="ECO:0000313" key="2">
    <source>
        <dbReference type="Proteomes" id="UP001164539"/>
    </source>
</evidence>
<dbReference type="Proteomes" id="UP001164539">
    <property type="component" value="Chromosome 1"/>
</dbReference>
<name>A0ACC1Z2C6_MELAZ</name>
<gene>
    <name evidence="1" type="ORF">OWV82_002499</name>
</gene>
<evidence type="ECO:0000313" key="1">
    <source>
        <dbReference type="EMBL" id="KAJ4729774.1"/>
    </source>
</evidence>